<reference evidence="2" key="1">
    <citation type="submission" date="2021-04" db="EMBL/GenBank/DDBJ databases">
        <title>Complete genome sequence for Sulfitobacter sp. strain JK7-1.</title>
        <authorList>
            <person name="Park S.-J."/>
        </authorList>
    </citation>
    <scope>NUCLEOTIDE SEQUENCE</scope>
    <source>
        <strain evidence="2">JK7-1</strain>
    </source>
</reference>
<evidence type="ECO:0000313" key="3">
    <source>
        <dbReference type="Proteomes" id="UP000683291"/>
    </source>
</evidence>
<gene>
    <name evidence="2" type="ORF">KDD17_16160</name>
</gene>
<keyword evidence="3" id="KW-1185">Reference proteome</keyword>
<dbReference type="EMBL" id="CP073581">
    <property type="protein sequence ID" value="QUJ76395.1"/>
    <property type="molecule type" value="Genomic_DNA"/>
</dbReference>
<evidence type="ECO:0000313" key="2">
    <source>
        <dbReference type="EMBL" id="QUJ76395.1"/>
    </source>
</evidence>
<dbReference type="KEGG" id="sual:KDD17_16160"/>
<sequence length="117" mass="12614">MKKLIPLAFALLAMPALADDAKVQSVSMSNSGGSYTFSVTISHPDTGWDHYVDAWRVVAPDGTVLGMRKLAHPHVDEQPFTRSLSGVSIPEGITSVVIEAHDNVDGWSPNTKTVTLR</sequence>
<accession>A0A975JE60</accession>
<feature type="chain" id="PRO_5037330979" evidence="1">
    <location>
        <begin position="19"/>
        <end position="117"/>
    </location>
</feature>
<protein>
    <submittedName>
        <fullName evidence="2">Uncharacterized protein</fullName>
    </submittedName>
</protein>
<feature type="signal peptide" evidence="1">
    <location>
        <begin position="1"/>
        <end position="18"/>
    </location>
</feature>
<evidence type="ECO:0000256" key="1">
    <source>
        <dbReference type="SAM" id="SignalP"/>
    </source>
</evidence>
<organism evidence="2 3">
    <name type="scientific">Sulfitobacter albidus</name>
    <dbReference type="NCBI Taxonomy" id="2829501"/>
    <lineage>
        <taxon>Bacteria</taxon>
        <taxon>Pseudomonadati</taxon>
        <taxon>Pseudomonadota</taxon>
        <taxon>Alphaproteobacteria</taxon>
        <taxon>Rhodobacterales</taxon>
        <taxon>Roseobacteraceae</taxon>
        <taxon>Sulfitobacter</taxon>
    </lineage>
</organism>
<proteinExistence type="predicted"/>
<keyword evidence="1" id="KW-0732">Signal</keyword>
<dbReference type="AlphaFoldDB" id="A0A975JE60"/>
<name>A0A975JE60_9RHOB</name>
<dbReference type="Proteomes" id="UP000683291">
    <property type="component" value="Chromosome 1"/>
</dbReference>
<dbReference type="RefSeq" id="WP_212704593.1">
    <property type="nucleotide sequence ID" value="NZ_CP073581.1"/>
</dbReference>